<dbReference type="SUPFAM" id="SSF51735">
    <property type="entry name" value="NAD(P)-binding Rossmann-fold domains"/>
    <property type="match status" value="1"/>
</dbReference>
<dbReference type="Proteomes" id="UP000015350">
    <property type="component" value="Unassembled WGS sequence"/>
</dbReference>
<dbReference type="EMBL" id="AQPH01000003">
    <property type="protein sequence ID" value="EPY03315.1"/>
    <property type="molecule type" value="Genomic_DNA"/>
</dbReference>
<organism evidence="3 4">
    <name type="scientific">Magnetospirillum fulvum MGU-K5</name>
    <dbReference type="NCBI Taxonomy" id="1316936"/>
    <lineage>
        <taxon>Bacteria</taxon>
        <taxon>Pseudomonadati</taxon>
        <taxon>Pseudomonadota</taxon>
        <taxon>Alphaproteobacteria</taxon>
        <taxon>Rhodospirillales</taxon>
        <taxon>Rhodospirillaceae</taxon>
        <taxon>Magnetospirillum</taxon>
    </lineage>
</organism>
<reference evidence="3 4" key="1">
    <citation type="submission" date="2013-04" db="EMBL/GenBank/DDBJ databases">
        <authorList>
            <person name="Kuznetsov B."/>
            <person name="Ivanovsky R."/>
        </authorList>
    </citation>
    <scope>NUCLEOTIDE SEQUENCE [LARGE SCALE GENOMIC DNA]</scope>
    <source>
        <strain evidence="3 4">MGU-K5</strain>
    </source>
</reference>
<dbReference type="PANTHER" id="PTHR43639:SF1">
    <property type="entry name" value="SHORT-CHAIN DEHYDROGENASE_REDUCTASE FAMILY PROTEIN"/>
    <property type="match status" value="1"/>
</dbReference>
<evidence type="ECO:0000313" key="3">
    <source>
        <dbReference type="EMBL" id="EPY03315.1"/>
    </source>
</evidence>
<dbReference type="PATRIC" id="fig|1316936.3.peg.334"/>
<comment type="similarity">
    <text evidence="1">Belongs to the short-chain dehydrogenases/reductases (SDR) family.</text>
</comment>
<evidence type="ECO:0000256" key="2">
    <source>
        <dbReference type="ARBA" id="ARBA00023002"/>
    </source>
</evidence>
<dbReference type="PRINTS" id="PR00081">
    <property type="entry name" value="GDHRDH"/>
</dbReference>
<dbReference type="Pfam" id="PF13561">
    <property type="entry name" value="adh_short_C2"/>
    <property type="match status" value="1"/>
</dbReference>
<dbReference type="Gene3D" id="3.40.50.720">
    <property type="entry name" value="NAD(P)-binding Rossmann-like Domain"/>
    <property type="match status" value="1"/>
</dbReference>
<accession>S9TY72</accession>
<dbReference type="NCBIfam" id="NF006597">
    <property type="entry name" value="PRK09134.1"/>
    <property type="match status" value="1"/>
</dbReference>
<proteinExistence type="inferred from homology"/>
<evidence type="ECO:0000256" key="1">
    <source>
        <dbReference type="ARBA" id="ARBA00006484"/>
    </source>
</evidence>
<dbReference type="PRINTS" id="PR00080">
    <property type="entry name" value="SDRFAMILY"/>
</dbReference>
<dbReference type="InterPro" id="IPR036291">
    <property type="entry name" value="NAD(P)-bd_dom_sf"/>
</dbReference>
<dbReference type="GO" id="GO:0016491">
    <property type="term" value="F:oxidoreductase activity"/>
    <property type="evidence" value="ECO:0007669"/>
    <property type="project" value="UniProtKB-KW"/>
</dbReference>
<dbReference type="eggNOG" id="COG1028">
    <property type="taxonomic scope" value="Bacteria"/>
</dbReference>
<evidence type="ECO:0000313" key="4">
    <source>
        <dbReference type="Proteomes" id="UP000015350"/>
    </source>
</evidence>
<name>S9TY72_MAGFU</name>
<dbReference type="PANTHER" id="PTHR43639">
    <property type="entry name" value="OXIDOREDUCTASE, SHORT-CHAIN DEHYDROGENASE/REDUCTASE FAMILY (AFU_ORTHOLOGUE AFUA_5G02870)"/>
    <property type="match status" value="1"/>
</dbReference>
<gene>
    <name evidence="3" type="ORF">K678_01691</name>
</gene>
<comment type="caution">
    <text evidence="3">The sequence shown here is derived from an EMBL/GenBank/DDBJ whole genome shotgun (WGS) entry which is preliminary data.</text>
</comment>
<keyword evidence="2" id="KW-0560">Oxidoreductase</keyword>
<sequence>MAIAADLAREDEVAGLLDRVAAELGPVGVLVNNASTFERDGALDATRASWDFHMEVNLRAPFVLTQALARHLPAAAEAVVVNLIDQRVWNLTPHFTTYTLSKAGLWTLTQTLALALAPRIRVVAIGPGPALPSVRQSAESFAVQASSLPLNRGTGPDEICATLRFLLSTPSITGQMIALDGGQHLGWGVSGDSFEE</sequence>
<protein>
    <submittedName>
        <fullName evidence="3">Short chain dehydrogenase</fullName>
    </submittedName>
</protein>
<dbReference type="AlphaFoldDB" id="S9TY72"/>
<dbReference type="InterPro" id="IPR002347">
    <property type="entry name" value="SDR_fam"/>
</dbReference>
<dbReference type="STRING" id="1316936.K678_01691"/>